<reference evidence="1 2" key="1">
    <citation type="submission" date="2008-04" db="EMBL/GenBank/DDBJ databases">
        <title>Draft genome sequence of Bacteroides coprocola (DSM 17136).</title>
        <authorList>
            <person name="Sudarsanam P."/>
            <person name="Ley R."/>
            <person name="Guruge J."/>
            <person name="Turnbaugh P.J."/>
            <person name="Mahowald M."/>
            <person name="Liep D."/>
            <person name="Gordon J."/>
        </authorList>
    </citation>
    <scope>NUCLEOTIDE SEQUENCE [LARGE SCALE GENOMIC DNA]</scope>
    <source>
        <strain evidence="1 2">DSM 17136</strain>
    </source>
</reference>
<dbReference type="Gene3D" id="3.40.50.1000">
    <property type="entry name" value="HAD superfamily/HAD-like"/>
    <property type="match status" value="1"/>
</dbReference>
<name>B3JKJ8_9BACT</name>
<evidence type="ECO:0000313" key="1">
    <source>
        <dbReference type="EMBL" id="EDV00508.1"/>
    </source>
</evidence>
<dbReference type="eggNOG" id="COG0474">
    <property type="taxonomic scope" value="Bacteria"/>
</dbReference>
<dbReference type="EMBL" id="ABIY02000095">
    <property type="protein sequence ID" value="EDV00508.1"/>
    <property type="molecule type" value="Genomic_DNA"/>
</dbReference>
<comment type="caution">
    <text evidence="1">The sequence shown here is derived from an EMBL/GenBank/DDBJ whole genome shotgun (WGS) entry which is preliminary data.</text>
</comment>
<accession>B3JKJ8</accession>
<dbReference type="Proteomes" id="UP000003146">
    <property type="component" value="Unassembled WGS sequence"/>
</dbReference>
<dbReference type="AlphaFoldDB" id="B3JKJ8"/>
<proteinExistence type="predicted"/>
<reference evidence="1 2" key="2">
    <citation type="submission" date="2008-04" db="EMBL/GenBank/DDBJ databases">
        <authorList>
            <person name="Fulton L."/>
            <person name="Clifton S."/>
            <person name="Fulton B."/>
            <person name="Xu J."/>
            <person name="Minx P."/>
            <person name="Pepin K.H."/>
            <person name="Johnson M."/>
            <person name="Thiruvilangam P."/>
            <person name="Bhonagiri V."/>
            <person name="Nash W.E."/>
            <person name="Mardis E.R."/>
            <person name="Wilson R.K."/>
        </authorList>
    </citation>
    <scope>NUCLEOTIDE SEQUENCE [LARGE SCALE GENOMIC DNA]</scope>
    <source>
        <strain evidence="1 2">DSM 17136</strain>
    </source>
</reference>
<organism evidence="1 2">
    <name type="scientific">Phocaeicola coprocola DSM 17136</name>
    <dbReference type="NCBI Taxonomy" id="470145"/>
    <lineage>
        <taxon>Bacteria</taxon>
        <taxon>Pseudomonadati</taxon>
        <taxon>Bacteroidota</taxon>
        <taxon>Bacteroidia</taxon>
        <taxon>Bacteroidales</taxon>
        <taxon>Bacteroidaceae</taxon>
        <taxon>Phocaeicola</taxon>
    </lineage>
</organism>
<evidence type="ECO:0000313" key="2">
    <source>
        <dbReference type="Proteomes" id="UP000003146"/>
    </source>
</evidence>
<dbReference type="PRINTS" id="PR00119">
    <property type="entry name" value="CATATPASE"/>
</dbReference>
<dbReference type="STRING" id="470145.BACCOP_02429"/>
<dbReference type="SUPFAM" id="SSF56784">
    <property type="entry name" value="HAD-like"/>
    <property type="match status" value="1"/>
</dbReference>
<dbReference type="InterPro" id="IPR023214">
    <property type="entry name" value="HAD_sf"/>
</dbReference>
<gene>
    <name evidence="1" type="ORF">BACCOP_02429</name>
</gene>
<dbReference type="HOGENOM" id="CLU_216035_0_0_10"/>
<sequence>MLLQEQQNTVGFLGDGINDAAALRQSDIGISVDSAVDIAK</sequence>
<dbReference type="InterPro" id="IPR036412">
    <property type="entry name" value="HAD-like_sf"/>
</dbReference>
<protein>
    <submittedName>
        <fullName evidence="1">Uncharacterized protein</fullName>
    </submittedName>
</protein>